<name>A0A803MMN4_CHEQI</name>
<dbReference type="OMA" id="NHTIRFE"/>
<feature type="compositionally biased region" description="Pro residues" evidence="1">
    <location>
        <begin position="228"/>
        <end position="240"/>
    </location>
</feature>
<dbReference type="Gramene" id="AUR62032535-RA">
    <property type="protein sequence ID" value="AUR62032535-RA:cds"/>
    <property type="gene ID" value="AUR62032535"/>
</dbReference>
<reference evidence="3" key="2">
    <citation type="submission" date="2021-03" db="UniProtKB">
        <authorList>
            <consortium name="EnsemblPlants"/>
        </authorList>
    </citation>
    <scope>IDENTIFICATION</scope>
</reference>
<dbReference type="Proteomes" id="UP000596660">
    <property type="component" value="Unplaced"/>
</dbReference>
<feature type="region of interest" description="Disordered" evidence="1">
    <location>
        <begin position="207"/>
        <end position="279"/>
    </location>
</feature>
<dbReference type="SUPFAM" id="SSF49562">
    <property type="entry name" value="C2 domain (Calcium/lipid-binding domain, CaLB)"/>
    <property type="match status" value="1"/>
</dbReference>
<dbReference type="Gene3D" id="2.60.40.150">
    <property type="entry name" value="C2 domain"/>
    <property type="match status" value="1"/>
</dbReference>
<dbReference type="CDD" id="cd04051">
    <property type="entry name" value="C2_SRC2_like"/>
    <property type="match status" value="1"/>
</dbReference>
<dbReference type="EnsemblPlants" id="AUR62032535-RA">
    <property type="protein sequence ID" value="AUR62032535-RA:cds"/>
    <property type="gene ID" value="AUR62032535"/>
</dbReference>
<dbReference type="InterPro" id="IPR035892">
    <property type="entry name" value="C2_domain_sf"/>
</dbReference>
<dbReference type="PANTHER" id="PTHR32246">
    <property type="entry name" value="INGRESSION PROTEIN FIC1"/>
    <property type="match status" value="1"/>
</dbReference>
<dbReference type="SMART" id="SM00239">
    <property type="entry name" value="C2"/>
    <property type="match status" value="1"/>
</dbReference>
<evidence type="ECO:0000313" key="4">
    <source>
        <dbReference type="Proteomes" id="UP000596660"/>
    </source>
</evidence>
<feature type="compositionally biased region" description="Pro residues" evidence="1">
    <location>
        <begin position="252"/>
        <end position="270"/>
    </location>
</feature>
<keyword evidence="4" id="KW-1185">Reference proteome</keyword>
<protein>
    <recommendedName>
        <fullName evidence="2">C2 domain-containing protein</fullName>
    </recommendedName>
</protein>
<dbReference type="PROSITE" id="PS50004">
    <property type="entry name" value="C2"/>
    <property type="match status" value="1"/>
</dbReference>
<feature type="domain" description="C2" evidence="2">
    <location>
        <begin position="1"/>
        <end position="123"/>
    </location>
</feature>
<dbReference type="InterPro" id="IPR044750">
    <property type="entry name" value="C2_SRC2/BAP"/>
</dbReference>
<accession>A0A803MMN4</accession>
<dbReference type="InterPro" id="IPR000008">
    <property type="entry name" value="C2_dom"/>
</dbReference>
<evidence type="ECO:0000259" key="2">
    <source>
        <dbReference type="PROSITE" id="PS50004"/>
    </source>
</evidence>
<proteinExistence type="predicted"/>
<dbReference type="GO" id="GO:0006952">
    <property type="term" value="P:defense response"/>
    <property type="evidence" value="ECO:0007669"/>
    <property type="project" value="InterPro"/>
</dbReference>
<sequence length="289" mass="32873">MELEIKVMWCKGLSSFNFFQKLTVYAAVSITSENEKLLLTQDQKQEQKTIVDEDNGDGNPEWNHSMKFDLRPLKSFIPNFEDLCLLFELRNHGQLFGDKTIGEVRVPLTELIQSVGGEIVRFVSYEVRSPEDNGYHHHSQLDGNNTISDTHVIGHHHHSQLDGNATHDINSDTHVMGYQHHHHSQLGGSASEVIQYPKIDLEEHSVPPLVYPPPSSSSSFTADSAHYPPAPALYPPPPPQTWADTPPRMSHYPPPQPYVYPPPPRPPPQQQPYGVPHWGYQRPPDYHHW</sequence>
<organism evidence="3 4">
    <name type="scientific">Chenopodium quinoa</name>
    <name type="common">Quinoa</name>
    <dbReference type="NCBI Taxonomy" id="63459"/>
    <lineage>
        <taxon>Eukaryota</taxon>
        <taxon>Viridiplantae</taxon>
        <taxon>Streptophyta</taxon>
        <taxon>Embryophyta</taxon>
        <taxon>Tracheophyta</taxon>
        <taxon>Spermatophyta</taxon>
        <taxon>Magnoliopsida</taxon>
        <taxon>eudicotyledons</taxon>
        <taxon>Gunneridae</taxon>
        <taxon>Pentapetalae</taxon>
        <taxon>Caryophyllales</taxon>
        <taxon>Chenopodiaceae</taxon>
        <taxon>Chenopodioideae</taxon>
        <taxon>Atripliceae</taxon>
        <taxon>Chenopodium</taxon>
    </lineage>
</organism>
<dbReference type="Pfam" id="PF00168">
    <property type="entry name" value="C2"/>
    <property type="match status" value="1"/>
</dbReference>
<evidence type="ECO:0000256" key="1">
    <source>
        <dbReference type="SAM" id="MobiDB-lite"/>
    </source>
</evidence>
<evidence type="ECO:0000313" key="3">
    <source>
        <dbReference type="EnsemblPlants" id="AUR62032535-RA:cds"/>
    </source>
</evidence>
<reference evidence="3" key="1">
    <citation type="journal article" date="2017" name="Nature">
        <title>The genome of Chenopodium quinoa.</title>
        <authorList>
            <person name="Jarvis D.E."/>
            <person name="Ho Y.S."/>
            <person name="Lightfoot D.J."/>
            <person name="Schmoeckel S.M."/>
            <person name="Li B."/>
            <person name="Borm T.J.A."/>
            <person name="Ohyanagi H."/>
            <person name="Mineta K."/>
            <person name="Michell C.T."/>
            <person name="Saber N."/>
            <person name="Kharbatia N.M."/>
            <person name="Rupper R.R."/>
            <person name="Sharp A.R."/>
            <person name="Dally N."/>
            <person name="Boughton B.A."/>
            <person name="Woo Y.H."/>
            <person name="Gao G."/>
            <person name="Schijlen E.G.W.M."/>
            <person name="Guo X."/>
            <person name="Momin A.A."/>
            <person name="Negrao S."/>
            <person name="Al-Babili S."/>
            <person name="Gehring C."/>
            <person name="Roessner U."/>
            <person name="Jung C."/>
            <person name="Murphy K."/>
            <person name="Arold S.T."/>
            <person name="Gojobori T."/>
            <person name="van der Linden C.G."/>
            <person name="van Loo E.N."/>
            <person name="Jellen E.N."/>
            <person name="Maughan P.J."/>
            <person name="Tester M."/>
        </authorList>
    </citation>
    <scope>NUCLEOTIDE SEQUENCE [LARGE SCALE GENOMIC DNA]</scope>
    <source>
        <strain evidence="3">cv. PI 614886</strain>
    </source>
</reference>
<dbReference type="AlphaFoldDB" id="A0A803MMN4"/>
<dbReference type="PANTHER" id="PTHR32246:SF169">
    <property type="entry name" value="PROTEIN SRC2-LIKE"/>
    <property type="match status" value="1"/>
</dbReference>